<reference evidence="2" key="1">
    <citation type="submission" date="2017-11" db="EMBL/GenBank/DDBJ databases">
        <authorList>
            <person name="Lima N.C."/>
            <person name="Parody-Merino A.M."/>
            <person name="Battley P.F."/>
            <person name="Fidler A.E."/>
            <person name="Prosdocimi F."/>
        </authorList>
    </citation>
    <scope>NUCLEOTIDE SEQUENCE [LARGE SCALE GENOMIC DNA]</scope>
</reference>
<protein>
    <submittedName>
        <fullName evidence="1">Uncharacterized protein</fullName>
    </submittedName>
</protein>
<dbReference type="AlphaFoldDB" id="A0A2I0TY39"/>
<keyword evidence="2" id="KW-1185">Reference proteome</keyword>
<evidence type="ECO:0000313" key="2">
    <source>
        <dbReference type="Proteomes" id="UP000233556"/>
    </source>
</evidence>
<accession>A0A2I0TY39</accession>
<sequence length="128" mass="14364">MMRLLFQGDRQLKDTDVCVSHGHGGVPTVMQLVSKYRSPRATCEPLLNVEEESLPDGLEGELYGALRDAYRHNSQCKEQHGKRKCWAEKERDAFLSRQEGLAGGPPLTAVKKPSFLNLNFAEVPMTSY</sequence>
<dbReference type="Proteomes" id="UP000233556">
    <property type="component" value="Unassembled WGS sequence"/>
</dbReference>
<proteinExistence type="predicted"/>
<dbReference type="EMBL" id="KZ506665">
    <property type="protein sequence ID" value="PKU38745.1"/>
    <property type="molecule type" value="Genomic_DNA"/>
</dbReference>
<gene>
    <name evidence="1" type="ORF">llap_10951</name>
</gene>
<reference evidence="2" key="2">
    <citation type="submission" date="2017-12" db="EMBL/GenBank/DDBJ databases">
        <title>Genome sequence of the Bar-tailed Godwit (Limosa lapponica baueri).</title>
        <authorList>
            <person name="Lima N.C.B."/>
            <person name="Parody-Merino A.M."/>
            <person name="Battley P.F."/>
            <person name="Fidler A.E."/>
            <person name="Prosdocimi F."/>
        </authorList>
    </citation>
    <scope>NUCLEOTIDE SEQUENCE [LARGE SCALE GENOMIC DNA]</scope>
</reference>
<evidence type="ECO:0000313" key="1">
    <source>
        <dbReference type="EMBL" id="PKU38745.1"/>
    </source>
</evidence>
<name>A0A2I0TY39_LIMLA</name>
<organism evidence="1 2">
    <name type="scientific">Limosa lapponica baueri</name>
    <dbReference type="NCBI Taxonomy" id="1758121"/>
    <lineage>
        <taxon>Eukaryota</taxon>
        <taxon>Metazoa</taxon>
        <taxon>Chordata</taxon>
        <taxon>Craniata</taxon>
        <taxon>Vertebrata</taxon>
        <taxon>Euteleostomi</taxon>
        <taxon>Archelosauria</taxon>
        <taxon>Archosauria</taxon>
        <taxon>Dinosauria</taxon>
        <taxon>Saurischia</taxon>
        <taxon>Theropoda</taxon>
        <taxon>Coelurosauria</taxon>
        <taxon>Aves</taxon>
        <taxon>Neognathae</taxon>
        <taxon>Neoaves</taxon>
        <taxon>Charadriiformes</taxon>
        <taxon>Scolopacidae</taxon>
        <taxon>Limosa</taxon>
    </lineage>
</organism>